<dbReference type="PROSITE" id="PS50022">
    <property type="entry name" value="FA58C_3"/>
    <property type="match status" value="1"/>
</dbReference>
<feature type="chain" id="PRO_5021733006" evidence="3">
    <location>
        <begin position="21"/>
        <end position="1112"/>
    </location>
</feature>
<evidence type="ECO:0000256" key="3">
    <source>
        <dbReference type="SAM" id="SignalP"/>
    </source>
</evidence>
<protein>
    <submittedName>
        <fullName evidence="5">Planctomycete cytochrome C</fullName>
    </submittedName>
</protein>
<organism evidence="5 6">
    <name type="scientific">Bremerella volcania</name>
    <dbReference type="NCBI Taxonomy" id="2527984"/>
    <lineage>
        <taxon>Bacteria</taxon>
        <taxon>Pseudomonadati</taxon>
        <taxon>Planctomycetota</taxon>
        <taxon>Planctomycetia</taxon>
        <taxon>Pirellulales</taxon>
        <taxon>Pirellulaceae</taxon>
        <taxon>Bremerella</taxon>
    </lineage>
</organism>
<dbReference type="OrthoDB" id="127107at2"/>
<gene>
    <name evidence="5" type="ORF">Pan97_26350</name>
</gene>
<feature type="signal peptide" evidence="3">
    <location>
        <begin position="1"/>
        <end position="20"/>
    </location>
</feature>
<dbReference type="InterPro" id="IPR008979">
    <property type="entry name" value="Galactose-bd-like_sf"/>
</dbReference>
<keyword evidence="3" id="KW-0732">Signal</keyword>
<evidence type="ECO:0000313" key="5">
    <source>
        <dbReference type="EMBL" id="QDU75601.1"/>
    </source>
</evidence>
<dbReference type="KEGG" id="bvo:Pan97_26350"/>
<dbReference type="InterPro" id="IPR011429">
    <property type="entry name" value="Cyt_c_Planctomycete-type"/>
</dbReference>
<dbReference type="RefSeq" id="WP_144973103.1">
    <property type="nucleotide sequence ID" value="NZ_CP036289.1"/>
</dbReference>
<feature type="domain" description="F5/8 type C" evidence="4">
    <location>
        <begin position="636"/>
        <end position="743"/>
    </location>
</feature>
<dbReference type="SUPFAM" id="SSF49785">
    <property type="entry name" value="Galactose-binding domain-like"/>
    <property type="match status" value="1"/>
</dbReference>
<reference evidence="6" key="1">
    <citation type="submission" date="2019-02" db="EMBL/GenBank/DDBJ databases">
        <title>Deep-cultivation of Planctomycetes and their phenomic and genomic characterization uncovers novel biology.</title>
        <authorList>
            <person name="Wiegand S."/>
            <person name="Jogler M."/>
            <person name="Boedeker C."/>
            <person name="Pinto D."/>
            <person name="Vollmers J."/>
            <person name="Rivas-Marin E."/>
            <person name="Kohn T."/>
            <person name="Peeters S.H."/>
            <person name="Heuer A."/>
            <person name="Rast P."/>
            <person name="Oberbeckmann S."/>
            <person name="Bunk B."/>
            <person name="Jeske O."/>
            <person name="Meyerdierks A."/>
            <person name="Storesund J.E."/>
            <person name="Kallscheuer N."/>
            <person name="Luecker S."/>
            <person name="Lage O.M."/>
            <person name="Pohl T."/>
            <person name="Merkel B.J."/>
            <person name="Hornburger P."/>
            <person name="Mueller R.-W."/>
            <person name="Bruemmer F."/>
            <person name="Labrenz M."/>
            <person name="Spormann A.M."/>
            <person name="Op den Camp H."/>
            <person name="Overmann J."/>
            <person name="Amann R."/>
            <person name="Jetten M.S.M."/>
            <person name="Mascher T."/>
            <person name="Medema M.H."/>
            <person name="Devos D.P."/>
            <person name="Kaster A.-K."/>
            <person name="Ovreas L."/>
            <person name="Rohde M."/>
            <person name="Galperin M.Y."/>
            <person name="Jogler C."/>
        </authorList>
    </citation>
    <scope>NUCLEOTIDE SEQUENCE [LARGE SCALE GENOMIC DNA]</scope>
    <source>
        <strain evidence="6">Pan97</strain>
    </source>
</reference>
<evidence type="ECO:0000256" key="2">
    <source>
        <dbReference type="SAM" id="MobiDB-lite"/>
    </source>
</evidence>
<dbReference type="Pfam" id="PF00754">
    <property type="entry name" value="F5_F8_type_C"/>
    <property type="match status" value="1"/>
</dbReference>
<proteinExistence type="predicted"/>
<evidence type="ECO:0000256" key="1">
    <source>
        <dbReference type="SAM" id="Coils"/>
    </source>
</evidence>
<evidence type="ECO:0000259" key="4">
    <source>
        <dbReference type="PROSITE" id="PS50022"/>
    </source>
</evidence>
<dbReference type="Pfam" id="PF07587">
    <property type="entry name" value="PSD1"/>
    <property type="match status" value="1"/>
</dbReference>
<feature type="coiled-coil region" evidence="1">
    <location>
        <begin position="378"/>
        <end position="405"/>
    </location>
</feature>
<keyword evidence="1" id="KW-0175">Coiled coil</keyword>
<dbReference type="Gene3D" id="2.60.120.260">
    <property type="entry name" value="Galactose-binding domain-like"/>
    <property type="match status" value="1"/>
</dbReference>
<dbReference type="AlphaFoldDB" id="A0A518C8P9"/>
<dbReference type="Pfam" id="PF07583">
    <property type="entry name" value="PSCyt2"/>
    <property type="match status" value="1"/>
</dbReference>
<dbReference type="EMBL" id="CP036289">
    <property type="protein sequence ID" value="QDU75601.1"/>
    <property type="molecule type" value="Genomic_DNA"/>
</dbReference>
<dbReference type="PANTHER" id="PTHR35889:SF3">
    <property type="entry name" value="F-BOX DOMAIN-CONTAINING PROTEIN"/>
    <property type="match status" value="1"/>
</dbReference>
<feature type="region of interest" description="Disordered" evidence="2">
    <location>
        <begin position="434"/>
        <end position="454"/>
    </location>
</feature>
<dbReference type="Proteomes" id="UP000318626">
    <property type="component" value="Chromosome"/>
</dbReference>
<name>A0A518C8P9_9BACT</name>
<evidence type="ECO:0000313" key="6">
    <source>
        <dbReference type="Proteomes" id="UP000318626"/>
    </source>
</evidence>
<dbReference type="InterPro" id="IPR000421">
    <property type="entry name" value="FA58C"/>
</dbReference>
<keyword evidence="6" id="KW-1185">Reference proteome</keyword>
<dbReference type="InterPro" id="IPR011444">
    <property type="entry name" value="DUF1549"/>
</dbReference>
<dbReference type="InterPro" id="IPR022655">
    <property type="entry name" value="DUF1553"/>
</dbReference>
<dbReference type="Pfam" id="PF07635">
    <property type="entry name" value="PSCyt1"/>
    <property type="match status" value="1"/>
</dbReference>
<sequence length="1112" mass="124466" precursor="true">MSRHCLTVVLLLVVPATIQAEELPPPLERQVEFESDVLPILEAKCHDCHSEFAQEGNLRLDRKAALLRGGDSGEPGVIVGNSEKSHVIRLVAGLENDLRMPPGEEDSLSTEEIGVLRAWIDQGTKWPGPNGEVERERQTSDHWAFLPVMPVVIPDNDSDWGNNPIDHFVLKRLREEGLSFSDAADRRTLIRRLSLDVLGLPPSPEEIDAFVQDESPDASNKVIDRLLDSPRFGERWASHWLDLVRFAETHGFETNRERPNAWRYRDYVIRAFNEDMPYDQFIREQIAGDSFDSPIGLGFLVAGPFDQVKSPDVNLTMMQRQNELDDIINTTGTTFLGLTIGCARCHNHKFDPILQTDYYSMQAVFAGVQHGDMTLPSSSEAQAQANALKREINQLENQLAAYAPKATGSRFMMIDDDPETSGDQVQHLKPIAGKGINFPGSAPGQAGDAGDKKRSANVSGGKYTWWKHKPNEPVIAWRPGSKGNYRVWLSWGCGYDTHCQDARYVVDRDGNPSTRDDWEVIAIVNQQQFASGEVQLKSEPMWSGFFHASITELDADDQILLVGGSTGTALTADVLLLEEVNPETRSVPDKPIFREAVTATGNVENIETRSARFIRFTIEQTNSGSQPCLDELAVYSQGRNVALASEGAKPSASGSLAGYPIHKLSHINDGKYGNSHSWISDTSGKGWVQIELTKSFAIDRIEWARDREGKYADRLPTEYRIELSEDGKNWQEVASSFDRLPSNSAAMNPETRYQFKGLPTADVEMAKSLLDRLQKARIELAAVTKPTLAYAGKYQQPGPTHRLYRGEPLQKREEVLPNVPEIFADLKLPSDSPEAERRRKLAEWIASPDNPLTARVIVNRIWQFHFGTGLVDTPSDFGGAGVPPSHPELLDWLAMELVRNDWSLKHIHRLILQSASYQQSSRPNPSGLTKDSGTRLLWRYPPHRLEAEPIRDSMLSVSGVLDLSQGGPGFSAFEVEAENVRHYHPKKSFGTEDWRRMVYMTKVRMEKDAVFGLFDCPDAATSVAKRSRSTTPLQALNLFNSKFVLRQAELLSERLQNEADSVAHQVVRAYRLCYGREPSEREADAAQAFINQQGLEAFCRALLNSNEFLFLQ</sequence>
<accession>A0A518C8P9</accession>
<dbReference type="PANTHER" id="PTHR35889">
    <property type="entry name" value="CYCLOINULO-OLIGOSACCHARIDE FRUCTANOTRANSFERASE-RELATED"/>
    <property type="match status" value="1"/>
</dbReference>